<proteinExistence type="predicted"/>
<dbReference type="OrthoDB" id="10598791at2759"/>
<sequence length="90" mass="10328">MWAFTQTKRTIERNAVKRSGKRTPPPNETNAKEEEEEEEEESSLRTLSRRVRPHAHLSMRISAVFDILSCVFDTGQHSLPHIIAGLTTLR</sequence>
<evidence type="ECO:0000256" key="1">
    <source>
        <dbReference type="SAM" id="MobiDB-lite"/>
    </source>
</evidence>
<comment type="caution">
    <text evidence="2">The sequence shown here is derived from an EMBL/GenBank/DDBJ whole genome shotgun (WGS) entry which is preliminary data.</text>
</comment>
<gene>
    <name evidence="2" type="primary">Acey_s0589.g368</name>
    <name evidence="2" type="ORF">Y032_0589g368</name>
</gene>
<organism evidence="2 3">
    <name type="scientific">Ancylostoma ceylanicum</name>
    <dbReference type="NCBI Taxonomy" id="53326"/>
    <lineage>
        <taxon>Eukaryota</taxon>
        <taxon>Metazoa</taxon>
        <taxon>Ecdysozoa</taxon>
        <taxon>Nematoda</taxon>
        <taxon>Chromadorea</taxon>
        <taxon>Rhabditida</taxon>
        <taxon>Rhabditina</taxon>
        <taxon>Rhabditomorpha</taxon>
        <taxon>Strongyloidea</taxon>
        <taxon>Ancylostomatidae</taxon>
        <taxon>Ancylostomatinae</taxon>
        <taxon>Ancylostoma</taxon>
    </lineage>
</organism>
<keyword evidence="3" id="KW-1185">Reference proteome</keyword>
<evidence type="ECO:0000313" key="2">
    <source>
        <dbReference type="EMBL" id="EYC40922.1"/>
    </source>
</evidence>
<accession>A0A016WNT4</accession>
<dbReference type="AlphaFoldDB" id="A0A016WNT4"/>
<protein>
    <submittedName>
        <fullName evidence="2">Uncharacterized protein</fullName>
    </submittedName>
</protein>
<name>A0A016WNT4_9BILA</name>
<dbReference type="EMBL" id="JARK01000189">
    <property type="protein sequence ID" value="EYC40922.1"/>
    <property type="molecule type" value="Genomic_DNA"/>
</dbReference>
<feature type="region of interest" description="Disordered" evidence="1">
    <location>
        <begin position="1"/>
        <end position="48"/>
    </location>
</feature>
<dbReference type="Proteomes" id="UP000024635">
    <property type="component" value="Unassembled WGS sequence"/>
</dbReference>
<evidence type="ECO:0000313" key="3">
    <source>
        <dbReference type="Proteomes" id="UP000024635"/>
    </source>
</evidence>
<reference evidence="3" key="1">
    <citation type="journal article" date="2015" name="Nat. Genet.">
        <title>The genome and transcriptome of the zoonotic hookworm Ancylostoma ceylanicum identify infection-specific gene families.</title>
        <authorList>
            <person name="Schwarz E.M."/>
            <person name="Hu Y."/>
            <person name="Antoshechkin I."/>
            <person name="Miller M.M."/>
            <person name="Sternberg P.W."/>
            <person name="Aroian R.V."/>
        </authorList>
    </citation>
    <scope>NUCLEOTIDE SEQUENCE</scope>
    <source>
        <strain evidence="3">HY135</strain>
    </source>
</reference>